<dbReference type="PANTHER" id="PTHR22878:SF69">
    <property type="entry name" value="DYNEIN HEAVY CHAIN"/>
    <property type="match status" value="1"/>
</dbReference>
<keyword evidence="2" id="KW-0175">Coiled coil</keyword>
<feature type="domain" description="AAA+ ATPase" evidence="3">
    <location>
        <begin position="123"/>
        <end position="333"/>
    </location>
</feature>
<keyword evidence="5" id="KW-1185">Reference proteome</keyword>
<comment type="similarity">
    <text evidence="1">Belongs to the dynein heavy chain family.</text>
</comment>
<dbReference type="Gene3D" id="3.40.50.300">
    <property type="entry name" value="P-loop containing nucleotide triphosphate hydrolases"/>
    <property type="match status" value="1"/>
</dbReference>
<dbReference type="EMBL" id="JARBDR010000657">
    <property type="protein sequence ID" value="KAJ8308273.1"/>
    <property type="molecule type" value="Genomic_DNA"/>
</dbReference>
<gene>
    <name evidence="4" type="ORF">KUTeg_013147</name>
</gene>
<evidence type="ECO:0000259" key="3">
    <source>
        <dbReference type="SMART" id="SM00382"/>
    </source>
</evidence>
<dbReference type="Gene3D" id="1.20.920.20">
    <property type="match status" value="2"/>
</dbReference>
<evidence type="ECO:0000256" key="2">
    <source>
        <dbReference type="SAM" id="Coils"/>
    </source>
</evidence>
<dbReference type="Proteomes" id="UP001217089">
    <property type="component" value="Unassembled WGS sequence"/>
</dbReference>
<evidence type="ECO:0000256" key="1">
    <source>
        <dbReference type="ARBA" id="ARBA00008887"/>
    </source>
</evidence>
<comment type="caution">
    <text evidence="4">The sequence shown here is derived from an EMBL/GenBank/DDBJ whole genome shotgun (WGS) entry which is preliminary data.</text>
</comment>
<dbReference type="Gene3D" id="1.20.920.30">
    <property type="match status" value="1"/>
</dbReference>
<dbReference type="InterPro" id="IPR025662">
    <property type="entry name" value="Sigma_54_int_dom_ATP-bd_1"/>
</dbReference>
<dbReference type="PANTHER" id="PTHR22878">
    <property type="entry name" value="DYNEIN HEAVY CHAIN 6, AXONEMAL-LIKE-RELATED"/>
    <property type="match status" value="1"/>
</dbReference>
<protein>
    <recommendedName>
        <fullName evidence="3">AAA+ ATPase domain-containing protein</fullName>
    </recommendedName>
</protein>
<dbReference type="PROSITE" id="PS00675">
    <property type="entry name" value="SIGMA54_INTERACT_1"/>
    <property type="match status" value="1"/>
</dbReference>
<reference evidence="4 5" key="1">
    <citation type="submission" date="2022-12" db="EMBL/GenBank/DDBJ databases">
        <title>Chromosome-level genome of Tegillarca granosa.</title>
        <authorList>
            <person name="Kim J."/>
        </authorList>
    </citation>
    <scope>NUCLEOTIDE SEQUENCE [LARGE SCALE GENOMIC DNA]</scope>
    <source>
        <strain evidence="4">Teg-2019</strain>
        <tissue evidence="4">Adductor muscle</tissue>
    </source>
</reference>
<dbReference type="SUPFAM" id="SSF52540">
    <property type="entry name" value="P-loop containing nucleoside triphosphate hydrolases"/>
    <property type="match status" value="2"/>
</dbReference>
<dbReference type="InterPro" id="IPR003593">
    <property type="entry name" value="AAA+_ATPase"/>
</dbReference>
<name>A0ABQ9ESV2_TEGGR</name>
<dbReference type="Pfam" id="PF12775">
    <property type="entry name" value="AAA_7"/>
    <property type="match status" value="2"/>
</dbReference>
<dbReference type="SMART" id="SM00382">
    <property type="entry name" value="AAA"/>
    <property type="match status" value="2"/>
</dbReference>
<accession>A0ABQ9ESV2</accession>
<feature type="domain" description="AAA+ ATPase" evidence="3">
    <location>
        <begin position="407"/>
        <end position="564"/>
    </location>
</feature>
<dbReference type="Pfam" id="PF12780">
    <property type="entry name" value="AAA_8"/>
    <property type="match status" value="1"/>
</dbReference>
<sequence>MDEDDSLSRRGTDRNEKREINICNEFDNFMHELFEVEPPLGVRLPTGNRTIYSYFIDMESGNFVPWDALVPTTKSLIEKGAVITIGETMGVSGDHRKKREETDITPTVDIVRFSFLTGLLLLNKHPVLITGESGVGKSAIINYMLERLKKEGGTTTKSGTVIGDVLSYSDKHASLLENISNLTKFGDDEEDEESKKNIDFLLGTAKPKPTIGIISSVIQFSAQTTSSRLQSLIMHKLIKKGRDTLGAPKGKKVLVFVDDLNMPAPEDFGAQPPLELLRQYLELGGFYDTKKLVWKDIMDVTVVAACGPPGGGRNQVSPRLLKHFCLIIQGLLHAHESVIVSRDNVAQLFAHEATRIFHDRLTNHEDRAFFFSFLADNLHDFFKTSQMVFFKDAVEHLTRAARVFRQPGGHMMLVGMDGTGKSTVVQLATHIAMCELFKLNLHRGYNTAEFRDDLKKAFKMSGVKGTNVVFLLTDADIVKESFLEDINCILNSGEVPDLFDNEELDGITMDLKHAATEADIPDTRPSVYQFFISRVRKNLHVVLTMSPAGGKFRQRCRMNPALINCCTIDWYDEWDDEAMLSVAKVFFGDEEFIADESYDLQELKQTVGKVCVDIHKSIGKMAKKYWEEMRRHYYSTPSSYMELIRVYSKMLKDNKTEFMNNRSRLKTGLDKLSNANLLVGEMQEELMQLGPAIVVKQHDTEMLLEQLQKDQAAVEQVREIVEQEESVMVKEKQIVQDYADECQRDLASVLPALTNAIKSLETLDKADIAEIRQMVKPKQKRVEEAQEALQLAENSLMQKQQSLQKIMDHLAMLQQQYTDSVNQRESLKERQVKTGLRLDRAGILITSLENEKVRR</sequence>
<evidence type="ECO:0000313" key="5">
    <source>
        <dbReference type="Proteomes" id="UP001217089"/>
    </source>
</evidence>
<feature type="coiled-coil region" evidence="2">
    <location>
        <begin position="782"/>
        <end position="830"/>
    </location>
</feature>
<dbReference type="InterPro" id="IPR026983">
    <property type="entry name" value="DHC"/>
</dbReference>
<dbReference type="InterPro" id="IPR027417">
    <property type="entry name" value="P-loop_NTPase"/>
</dbReference>
<evidence type="ECO:0000313" key="4">
    <source>
        <dbReference type="EMBL" id="KAJ8308273.1"/>
    </source>
</evidence>
<organism evidence="4 5">
    <name type="scientific">Tegillarca granosa</name>
    <name type="common">Malaysian cockle</name>
    <name type="synonym">Anadara granosa</name>
    <dbReference type="NCBI Taxonomy" id="220873"/>
    <lineage>
        <taxon>Eukaryota</taxon>
        <taxon>Metazoa</taxon>
        <taxon>Spiralia</taxon>
        <taxon>Lophotrochozoa</taxon>
        <taxon>Mollusca</taxon>
        <taxon>Bivalvia</taxon>
        <taxon>Autobranchia</taxon>
        <taxon>Pteriomorphia</taxon>
        <taxon>Arcoida</taxon>
        <taxon>Arcoidea</taxon>
        <taxon>Arcidae</taxon>
        <taxon>Tegillarca</taxon>
    </lineage>
</organism>
<proteinExistence type="inferred from homology"/>
<dbReference type="InterPro" id="IPR024317">
    <property type="entry name" value="Dynein_heavy_chain_D4_dom"/>
</dbReference>